<keyword evidence="4" id="KW-0645">Protease</keyword>
<dbReference type="InterPro" id="IPR011044">
    <property type="entry name" value="Quino_amine_DH_bsu"/>
</dbReference>
<dbReference type="InterPro" id="IPR015943">
    <property type="entry name" value="WD40/YVTN_repeat-like_dom_sf"/>
</dbReference>
<protein>
    <submittedName>
        <fullName evidence="4">Tricorn protease domain 2-containing protein</fullName>
    </submittedName>
</protein>
<dbReference type="PANTHER" id="PTHR19879:SF9">
    <property type="entry name" value="TRANSCRIPTION INITIATION FACTOR TFIID SUBUNIT 5"/>
    <property type="match status" value="1"/>
</dbReference>
<dbReference type="Gene3D" id="2.130.10.10">
    <property type="entry name" value="YVTN repeat-like/Quinoprotein amine dehydrogenase"/>
    <property type="match status" value="3"/>
</dbReference>
<evidence type="ECO:0000256" key="3">
    <source>
        <dbReference type="PROSITE-ProRule" id="PRU00221"/>
    </source>
</evidence>
<feature type="repeat" description="WD" evidence="3">
    <location>
        <begin position="74"/>
        <end position="115"/>
    </location>
</feature>
<evidence type="ECO:0000313" key="4">
    <source>
        <dbReference type="EMBL" id="KAF2857149.1"/>
    </source>
</evidence>
<evidence type="ECO:0000256" key="2">
    <source>
        <dbReference type="ARBA" id="ARBA00022737"/>
    </source>
</evidence>
<keyword evidence="4" id="KW-0378">Hydrolase</keyword>
<evidence type="ECO:0000256" key="1">
    <source>
        <dbReference type="ARBA" id="ARBA00022574"/>
    </source>
</evidence>
<dbReference type="GO" id="GO:0008233">
    <property type="term" value="F:peptidase activity"/>
    <property type="evidence" value="ECO:0007669"/>
    <property type="project" value="UniProtKB-KW"/>
</dbReference>
<dbReference type="InterPro" id="IPR019775">
    <property type="entry name" value="WD40_repeat_CS"/>
</dbReference>
<dbReference type="PROSITE" id="PS50294">
    <property type="entry name" value="WD_REPEATS_REGION"/>
    <property type="match status" value="2"/>
</dbReference>
<organism evidence="4 5">
    <name type="scientific">Piedraia hortae CBS 480.64</name>
    <dbReference type="NCBI Taxonomy" id="1314780"/>
    <lineage>
        <taxon>Eukaryota</taxon>
        <taxon>Fungi</taxon>
        <taxon>Dikarya</taxon>
        <taxon>Ascomycota</taxon>
        <taxon>Pezizomycotina</taxon>
        <taxon>Dothideomycetes</taxon>
        <taxon>Dothideomycetidae</taxon>
        <taxon>Capnodiales</taxon>
        <taxon>Piedraiaceae</taxon>
        <taxon>Piedraia</taxon>
    </lineage>
</organism>
<dbReference type="SUPFAM" id="SSF50998">
    <property type="entry name" value="Quinoprotein alcohol dehydrogenase-like"/>
    <property type="match status" value="1"/>
</dbReference>
<dbReference type="InterPro" id="IPR011047">
    <property type="entry name" value="Quinoprotein_ADH-like_sf"/>
</dbReference>
<keyword evidence="2" id="KW-0677">Repeat</keyword>
<dbReference type="AlphaFoldDB" id="A0A6A7BR37"/>
<dbReference type="PROSITE" id="PS50082">
    <property type="entry name" value="WD_REPEATS_2"/>
    <property type="match status" value="3"/>
</dbReference>
<feature type="repeat" description="WD" evidence="3">
    <location>
        <begin position="504"/>
        <end position="535"/>
    </location>
</feature>
<proteinExistence type="predicted"/>
<dbReference type="PANTHER" id="PTHR19879">
    <property type="entry name" value="TRANSCRIPTION INITIATION FACTOR TFIID"/>
    <property type="match status" value="1"/>
</dbReference>
<feature type="repeat" description="WD" evidence="3">
    <location>
        <begin position="211"/>
        <end position="236"/>
    </location>
</feature>
<dbReference type="SMART" id="SM00320">
    <property type="entry name" value="WD40"/>
    <property type="match status" value="6"/>
</dbReference>
<accession>A0A6A7BR37</accession>
<dbReference type="EMBL" id="MU006063">
    <property type="protein sequence ID" value="KAF2857149.1"/>
    <property type="molecule type" value="Genomic_DNA"/>
</dbReference>
<gene>
    <name evidence="4" type="ORF">K470DRAFT_261083</name>
</gene>
<dbReference type="InterPro" id="IPR001680">
    <property type="entry name" value="WD40_rpt"/>
</dbReference>
<dbReference type="SUPFAM" id="SSF50969">
    <property type="entry name" value="YVTN repeat-like/Quinoprotein amine dehydrogenase"/>
    <property type="match status" value="1"/>
</dbReference>
<keyword evidence="5" id="KW-1185">Reference proteome</keyword>
<dbReference type="Pfam" id="PF00400">
    <property type="entry name" value="WD40"/>
    <property type="match status" value="4"/>
</dbReference>
<sequence length="589" mass="67445">MRYITRIISNRRSALDFTRQLVFRRDLYAGTHLLTIIIAPSNSIVRNTFWHEVEDLLQVWPPVATDWGFELQTLRGHADWILSITPSIDGRRLVTVGRDKTVRLWDVESGTEEKRTEIVISEVKVSSRYYLWDAASVFPEEDVVVIAVESGVYLRWNLEDDARRIDLKLPSVARRVSVSPNGRYAAWGLLNGEIYIWDADKDAEEDAGQVFEGHSSSVWCMAFSSDSETLVSGSTDIWKWSPQAGPEKLCQVGSTIWEIAISPNGKFVVFRSDSLSVFHCTTHKVEQIMRGYERYGKFHLMVTPDSQRVLFGDWRGLYLYDFQTQQEPMKLRLGVNITAMTLSPDGKTIWAGHWDGRITQLDVDLALKSPQHRTGPAKAALSTDGRSLALWSPRNQLSLWNIETRICERRLTDDRLLHHWQRRYKEMLISSDSRFVVVASLSWPPKNVVLIWDMEANALRELKDRPVYVTALALSPDSKTLLCGSYDGQIWAFDLERGVLREKFTGHTKLITAIAFSPDGQNFASASFDNTIRIWGPKSQTPLVLRSEDRMEKPCFSTDGRMLYTYNFKSICEWDIEKASIVRTLHRGP</sequence>
<dbReference type="GO" id="GO:0006508">
    <property type="term" value="P:proteolysis"/>
    <property type="evidence" value="ECO:0007669"/>
    <property type="project" value="UniProtKB-KW"/>
</dbReference>
<name>A0A6A7BR37_9PEZI</name>
<reference evidence="4" key="1">
    <citation type="journal article" date="2020" name="Stud. Mycol.">
        <title>101 Dothideomycetes genomes: a test case for predicting lifestyles and emergence of pathogens.</title>
        <authorList>
            <person name="Haridas S."/>
            <person name="Albert R."/>
            <person name="Binder M."/>
            <person name="Bloem J."/>
            <person name="Labutti K."/>
            <person name="Salamov A."/>
            <person name="Andreopoulos B."/>
            <person name="Baker S."/>
            <person name="Barry K."/>
            <person name="Bills G."/>
            <person name="Bluhm B."/>
            <person name="Cannon C."/>
            <person name="Castanera R."/>
            <person name="Culley D."/>
            <person name="Daum C."/>
            <person name="Ezra D."/>
            <person name="Gonzalez J."/>
            <person name="Henrissat B."/>
            <person name="Kuo A."/>
            <person name="Liang C."/>
            <person name="Lipzen A."/>
            <person name="Lutzoni F."/>
            <person name="Magnuson J."/>
            <person name="Mondo S."/>
            <person name="Nolan M."/>
            <person name="Ohm R."/>
            <person name="Pangilinan J."/>
            <person name="Park H.-J."/>
            <person name="Ramirez L."/>
            <person name="Alfaro M."/>
            <person name="Sun H."/>
            <person name="Tritt A."/>
            <person name="Yoshinaga Y."/>
            <person name="Zwiers L.-H."/>
            <person name="Turgeon B."/>
            <person name="Goodwin S."/>
            <person name="Spatafora J."/>
            <person name="Crous P."/>
            <person name="Grigoriev I."/>
        </authorList>
    </citation>
    <scope>NUCLEOTIDE SEQUENCE</scope>
    <source>
        <strain evidence="4">CBS 480.64</strain>
    </source>
</reference>
<evidence type="ECO:0000313" key="5">
    <source>
        <dbReference type="Proteomes" id="UP000799421"/>
    </source>
</evidence>
<dbReference type="Proteomes" id="UP000799421">
    <property type="component" value="Unassembled WGS sequence"/>
</dbReference>
<dbReference type="PROSITE" id="PS00678">
    <property type="entry name" value="WD_REPEATS_1"/>
    <property type="match status" value="1"/>
</dbReference>
<dbReference type="OrthoDB" id="538223at2759"/>
<keyword evidence="1 3" id="KW-0853">WD repeat</keyword>